<sequence length="395" mass="43296">MNTPAFNFPSSDQMVPHGATTFTSLSPSAHGSLTASSNMPAPYSSDPFLNVPELVLSPLFIDNLAKDFDLDIVQRNYLHTCAQLGSVDGGLTKADLATRLYHLAVFLNHANAMKQAAPQGNIDSLTHLLEDLRVRLDDGYTFTREQMRNIRTQAQDTIYEATRTSFMTMHTDVMNKLKDARVTLKLNSVFGNPSREKALMSVVKKTCSSVRNSLRQDLRNGICGDSPSMLAEFTYASATKFKRGGPGLGLDIGFTIHIALLRRFARENPSTIGVEEVEDDDTTEDIGSSPAPPTKKRKIAATSHGGGRIPKGKDFWSQVDKFFTQKIVEFGSKNLQGAGWKEYTSETIQMDEHLFPSHDETEEPMSDVPAASVSSSTTANLNAGGSRGSNLLRHM</sequence>
<keyword evidence="3" id="KW-1185">Reference proteome</keyword>
<evidence type="ECO:0000313" key="2">
    <source>
        <dbReference type="EMBL" id="KAJ7728365.1"/>
    </source>
</evidence>
<accession>A0AAD7HU56</accession>
<feature type="compositionally biased region" description="Low complexity" evidence="1">
    <location>
        <begin position="370"/>
        <end position="383"/>
    </location>
</feature>
<organism evidence="2 3">
    <name type="scientific">Mycena metata</name>
    <dbReference type="NCBI Taxonomy" id="1033252"/>
    <lineage>
        <taxon>Eukaryota</taxon>
        <taxon>Fungi</taxon>
        <taxon>Dikarya</taxon>
        <taxon>Basidiomycota</taxon>
        <taxon>Agaricomycotina</taxon>
        <taxon>Agaricomycetes</taxon>
        <taxon>Agaricomycetidae</taxon>
        <taxon>Agaricales</taxon>
        <taxon>Marasmiineae</taxon>
        <taxon>Mycenaceae</taxon>
        <taxon>Mycena</taxon>
    </lineage>
</organism>
<comment type="caution">
    <text evidence="2">The sequence shown here is derived from an EMBL/GenBank/DDBJ whole genome shotgun (WGS) entry which is preliminary data.</text>
</comment>
<name>A0AAD7HU56_9AGAR</name>
<feature type="compositionally biased region" description="Acidic residues" evidence="1">
    <location>
        <begin position="275"/>
        <end position="284"/>
    </location>
</feature>
<feature type="region of interest" description="Disordered" evidence="1">
    <location>
        <begin position="274"/>
        <end position="310"/>
    </location>
</feature>
<proteinExistence type="predicted"/>
<feature type="region of interest" description="Disordered" evidence="1">
    <location>
        <begin position="358"/>
        <end position="395"/>
    </location>
</feature>
<evidence type="ECO:0000313" key="3">
    <source>
        <dbReference type="Proteomes" id="UP001215598"/>
    </source>
</evidence>
<reference evidence="2" key="1">
    <citation type="submission" date="2023-03" db="EMBL/GenBank/DDBJ databases">
        <title>Massive genome expansion in bonnet fungi (Mycena s.s.) driven by repeated elements and novel gene families across ecological guilds.</title>
        <authorList>
            <consortium name="Lawrence Berkeley National Laboratory"/>
            <person name="Harder C.B."/>
            <person name="Miyauchi S."/>
            <person name="Viragh M."/>
            <person name="Kuo A."/>
            <person name="Thoen E."/>
            <person name="Andreopoulos B."/>
            <person name="Lu D."/>
            <person name="Skrede I."/>
            <person name="Drula E."/>
            <person name="Henrissat B."/>
            <person name="Morin E."/>
            <person name="Kohler A."/>
            <person name="Barry K."/>
            <person name="LaButti K."/>
            <person name="Morin E."/>
            <person name="Salamov A."/>
            <person name="Lipzen A."/>
            <person name="Mereny Z."/>
            <person name="Hegedus B."/>
            <person name="Baldrian P."/>
            <person name="Stursova M."/>
            <person name="Weitz H."/>
            <person name="Taylor A."/>
            <person name="Grigoriev I.V."/>
            <person name="Nagy L.G."/>
            <person name="Martin F."/>
            <person name="Kauserud H."/>
        </authorList>
    </citation>
    <scope>NUCLEOTIDE SEQUENCE</scope>
    <source>
        <strain evidence="2">CBHHK182m</strain>
    </source>
</reference>
<gene>
    <name evidence="2" type="ORF">B0H16DRAFT_1777806</name>
</gene>
<protein>
    <submittedName>
        <fullName evidence="2">Uncharacterized protein</fullName>
    </submittedName>
</protein>
<evidence type="ECO:0000256" key="1">
    <source>
        <dbReference type="SAM" id="MobiDB-lite"/>
    </source>
</evidence>
<dbReference type="EMBL" id="JARKIB010000173">
    <property type="protein sequence ID" value="KAJ7728365.1"/>
    <property type="molecule type" value="Genomic_DNA"/>
</dbReference>
<dbReference type="AlphaFoldDB" id="A0AAD7HU56"/>
<dbReference type="Proteomes" id="UP001215598">
    <property type="component" value="Unassembled WGS sequence"/>
</dbReference>